<protein>
    <submittedName>
        <fullName evidence="1">Uncharacterized protein</fullName>
    </submittedName>
</protein>
<dbReference type="KEGG" id="mej:Q7A_964"/>
<dbReference type="Proteomes" id="UP000009144">
    <property type="component" value="Chromosome"/>
</dbReference>
<evidence type="ECO:0000313" key="1">
    <source>
        <dbReference type="EMBL" id="AFI83806.1"/>
    </source>
</evidence>
<dbReference type="EMBL" id="CP003390">
    <property type="protein sequence ID" value="AFI83806.1"/>
    <property type="molecule type" value="Genomic_DNA"/>
</dbReference>
<dbReference type="RefSeq" id="WP_014706181.1">
    <property type="nucleotide sequence ID" value="NC_017857.3"/>
</dbReference>
<sequence length="116" mass="13117">MTTYRFLLVITAACSAFITATLFKPFDSNRLVEPAQIIFPPALIEAPETSGNDVIRNDESLTLAIKVCFQNKCKYLSQPEMQTILTREGESMVEREQYQTTVPFQLPQQGVPIIEM</sequence>
<keyword evidence="2" id="KW-1185">Reference proteome</keyword>
<dbReference type="HOGENOM" id="CLU_2093995_0_0_6"/>
<reference evidence="1 2" key="1">
    <citation type="journal article" date="2012" name="J. Bacteriol.">
        <title>Complete genome sequences of Methylophaga sp. strain JAM1 and Methylophaga sp. strain JAM7.</title>
        <authorList>
            <person name="Villeneuve C."/>
            <person name="Martineau C."/>
            <person name="Mauffrey F."/>
            <person name="Villemur R."/>
        </authorList>
    </citation>
    <scope>NUCLEOTIDE SEQUENCE [LARGE SCALE GENOMIC DNA]</scope>
    <source>
        <strain evidence="1 2">JAM1</strain>
    </source>
</reference>
<reference evidence="1 2" key="2">
    <citation type="journal article" date="2013" name="Int. J. Syst. Evol. Microbiol.">
        <title>Methylophaga nitratireducenticrescens sp. nov. and Methylophaga frappieri sp. nov., isolated from the biofilm of the methanol-fed denitrification system treating the seawater at the Montreal Biodome.</title>
        <authorList>
            <person name="Villeneuve C."/>
            <person name="Martineau C."/>
            <person name="Mauffrey F."/>
            <person name="Villemur R."/>
        </authorList>
    </citation>
    <scope>NUCLEOTIDE SEQUENCE [LARGE SCALE GENOMIC DNA]</scope>
    <source>
        <strain evidence="1 2">JAM1</strain>
    </source>
</reference>
<organism evidence="1 2">
    <name type="scientific">Methylophaga nitratireducenticrescens</name>
    <dbReference type="NCBI Taxonomy" id="754476"/>
    <lineage>
        <taxon>Bacteria</taxon>
        <taxon>Pseudomonadati</taxon>
        <taxon>Pseudomonadota</taxon>
        <taxon>Gammaproteobacteria</taxon>
        <taxon>Thiotrichales</taxon>
        <taxon>Piscirickettsiaceae</taxon>
        <taxon>Methylophaga</taxon>
    </lineage>
</organism>
<gene>
    <name evidence="1" type="ordered locus">Q7A_964</name>
</gene>
<dbReference type="STRING" id="754476.Q7A_964"/>
<name>I1XHD7_METNJ</name>
<accession>I1XHD7</accession>
<evidence type="ECO:0000313" key="2">
    <source>
        <dbReference type="Proteomes" id="UP000009144"/>
    </source>
</evidence>
<dbReference type="AlphaFoldDB" id="I1XHD7"/>
<dbReference type="PATRIC" id="fig|754476.3.peg.951"/>
<proteinExistence type="predicted"/>
<dbReference type="OrthoDB" id="9984598at2"/>